<dbReference type="Pfam" id="PF05043">
    <property type="entry name" value="Mga"/>
    <property type="match status" value="1"/>
</dbReference>
<reference evidence="7 8" key="1">
    <citation type="journal article" date="2019" name="Nat. Med.">
        <title>A library of human gut bacterial isolates paired with longitudinal multiomics data enables mechanistic microbiome research.</title>
        <authorList>
            <person name="Poyet M."/>
            <person name="Groussin M."/>
            <person name="Gibbons S.M."/>
            <person name="Avila-Pacheco J."/>
            <person name="Jiang X."/>
            <person name="Kearney S.M."/>
            <person name="Perrotta A.R."/>
            <person name="Berdy B."/>
            <person name="Zhao S."/>
            <person name="Lieberman T.D."/>
            <person name="Swanson P.K."/>
            <person name="Smith M."/>
            <person name="Roesemann S."/>
            <person name="Alexander J.E."/>
            <person name="Rich S.A."/>
            <person name="Livny J."/>
            <person name="Vlamakis H."/>
            <person name="Clish C."/>
            <person name="Bullock K."/>
            <person name="Deik A."/>
            <person name="Scott J."/>
            <person name="Pierce K.A."/>
            <person name="Xavier R.J."/>
            <person name="Alm E.J."/>
        </authorList>
    </citation>
    <scope>NUCLEOTIDE SEQUENCE [LARGE SCALE GENOMIC DNA]</scope>
    <source>
        <strain evidence="5 7">BIOML-A4</strain>
        <strain evidence="6 8">BIOML-A5</strain>
    </source>
</reference>
<evidence type="ECO:0000313" key="6">
    <source>
        <dbReference type="EMBL" id="MSC32843.1"/>
    </source>
</evidence>
<evidence type="ECO:0000313" key="8">
    <source>
        <dbReference type="Proteomes" id="UP000480929"/>
    </source>
</evidence>
<feature type="domain" description="Helix-turn-helix type 11" evidence="4">
    <location>
        <begin position="6"/>
        <end position="63"/>
    </location>
</feature>
<dbReference type="EMBL" id="WKPI01000009">
    <property type="protein sequence ID" value="MSC32843.1"/>
    <property type="molecule type" value="Genomic_DNA"/>
</dbReference>
<dbReference type="Gene3D" id="1.10.10.10">
    <property type="entry name" value="Winged helix-like DNA-binding domain superfamily/Winged helix DNA-binding domain"/>
    <property type="match status" value="1"/>
</dbReference>
<name>A0A6N7S691_9FIRM</name>
<dbReference type="Pfam" id="PF08279">
    <property type="entry name" value="HTH_11"/>
    <property type="match status" value="1"/>
</dbReference>
<dbReference type="OrthoDB" id="3175596at2"/>
<dbReference type="PANTHER" id="PTHR30185:SF13">
    <property type="entry name" value="LICABCH OPERON REGULATOR-RELATED"/>
    <property type="match status" value="1"/>
</dbReference>
<accession>A0A6N7S691</accession>
<keyword evidence="2" id="KW-0804">Transcription</keyword>
<dbReference type="AlphaFoldDB" id="A0A6N7S691"/>
<keyword evidence="1" id="KW-0805">Transcription regulation</keyword>
<comment type="caution">
    <text evidence="5">The sequence shown here is derived from an EMBL/GenBank/DDBJ whole genome shotgun (WGS) entry which is preliminary data.</text>
</comment>
<dbReference type="EMBL" id="WKPJ01000008">
    <property type="protein sequence ID" value="MSA89155.1"/>
    <property type="molecule type" value="Genomic_DNA"/>
</dbReference>
<dbReference type="Proteomes" id="UP000480929">
    <property type="component" value="Unassembled WGS sequence"/>
</dbReference>
<proteinExistence type="predicted"/>
<dbReference type="InterPro" id="IPR007737">
    <property type="entry name" value="Mga_HTH"/>
</dbReference>
<dbReference type="InterPro" id="IPR013196">
    <property type="entry name" value="HTH_11"/>
</dbReference>
<evidence type="ECO:0000259" key="4">
    <source>
        <dbReference type="Pfam" id="PF08279"/>
    </source>
</evidence>
<evidence type="ECO:0000313" key="7">
    <source>
        <dbReference type="Proteomes" id="UP000433575"/>
    </source>
</evidence>
<feature type="domain" description="Mga helix-turn-helix" evidence="3">
    <location>
        <begin position="96"/>
        <end position="169"/>
    </location>
</feature>
<protein>
    <submittedName>
        <fullName evidence="5">HTH domain-containing protein</fullName>
    </submittedName>
</protein>
<dbReference type="InterPro" id="IPR036388">
    <property type="entry name" value="WH-like_DNA-bd_sf"/>
</dbReference>
<evidence type="ECO:0000313" key="5">
    <source>
        <dbReference type="EMBL" id="MSA89155.1"/>
    </source>
</evidence>
<gene>
    <name evidence="6" type="ORF">GKD88_06895</name>
    <name evidence="5" type="ORF">GKE08_07430</name>
</gene>
<dbReference type="RefSeq" id="WP_154238510.1">
    <property type="nucleotide sequence ID" value="NZ_CALJPI010000302.1"/>
</dbReference>
<evidence type="ECO:0000259" key="3">
    <source>
        <dbReference type="Pfam" id="PF05043"/>
    </source>
</evidence>
<sequence>MNSNYRQLSLLYEFLNHTGQYLTYPMLCEQMNVSEKTIHNDIQVINDTIRKNNLQICLRKNRGFLLQAQDPRVIRELKNQFRYRFYNVYDLQENFKLRINTILKQLLISEGYIKLQVIADQMWLNPQSISREMKEVRKMLSDYNLKLVSRPYYGMKIEGNEINYRFCYMDSICYYNHKVKMMDVFLDVDHKDHMEGREREEITHIVSNLICSQKLAISDLETRKWIVMIMLSNRRQKAGHSVTFSEEQARLLDQFRPLFPLDDLCLQLKAYYGQALPVQEQRFQLLFLLCNLDLSDSEIEETRFGPFYDLAAVLFDKIRRKFASLDILSLSAMDAMKTEFLRFLIPIVVRMSFKIPENNTTSELVRIAKQTPVSCQIAIIIHDIIQNWFDCDIGEVSQCLISLFLYRQIKKIENKRMQLRLAVYPVANVFVAEALKEALMERLHYYVQSVAILRERELAEISRETVDFLICFDESVPVSVPDSVPVLKIDYYLNNNDYDALYQNMIQPSLQYETPFSSLSRDDIYLDAHFTDVEQLKKTLISFYLEELDQQWLAYLLYRKFLHLDWLILDETLNILLFTSEKRRMMTKLFYLMKPLPIKNKKIKRIYFFVIRTDGDPIRLNTAEMLIRCMTEGQPRILKDEADNLLDPYEYYIHQRKVKISG</sequence>
<organism evidence="5 7">
    <name type="scientific">Holdemania massiliensis</name>
    <dbReference type="NCBI Taxonomy" id="1468449"/>
    <lineage>
        <taxon>Bacteria</taxon>
        <taxon>Bacillati</taxon>
        <taxon>Bacillota</taxon>
        <taxon>Erysipelotrichia</taxon>
        <taxon>Erysipelotrichales</taxon>
        <taxon>Erysipelotrichaceae</taxon>
        <taxon>Holdemania</taxon>
    </lineage>
</organism>
<evidence type="ECO:0000256" key="1">
    <source>
        <dbReference type="ARBA" id="ARBA00023015"/>
    </source>
</evidence>
<dbReference type="Proteomes" id="UP000433575">
    <property type="component" value="Unassembled WGS sequence"/>
</dbReference>
<dbReference type="PANTHER" id="PTHR30185">
    <property type="entry name" value="CRYPTIC BETA-GLUCOSIDE BGL OPERON ANTITERMINATOR"/>
    <property type="match status" value="1"/>
</dbReference>
<dbReference type="InterPro" id="IPR050661">
    <property type="entry name" value="BglG_antiterminators"/>
</dbReference>
<evidence type="ECO:0000256" key="2">
    <source>
        <dbReference type="ARBA" id="ARBA00023163"/>
    </source>
</evidence>
<keyword evidence="8" id="KW-1185">Reference proteome</keyword>